<reference evidence="2" key="1">
    <citation type="submission" date="2021-01" db="EMBL/GenBank/DDBJ databases">
        <title>Microvirga sp.</title>
        <authorList>
            <person name="Kim M.K."/>
        </authorList>
    </citation>
    <scope>NUCLEOTIDE SEQUENCE</scope>
    <source>
        <strain evidence="2">5420S-16</strain>
    </source>
</reference>
<dbReference type="PANTHER" id="PTHR47515">
    <property type="entry name" value="LOW CALCIUM RESPONSE LOCUS PROTEIN T"/>
    <property type="match status" value="1"/>
</dbReference>
<dbReference type="PROSITE" id="PS50994">
    <property type="entry name" value="INTEGRASE"/>
    <property type="match status" value="1"/>
</dbReference>
<protein>
    <submittedName>
        <fullName evidence="2">IS3 family transposase</fullName>
    </submittedName>
</protein>
<name>A0A936ZDD6_9HYPH</name>
<proteinExistence type="predicted"/>
<dbReference type="InterPro" id="IPR036397">
    <property type="entry name" value="RNaseH_sf"/>
</dbReference>
<dbReference type="Gene3D" id="3.30.420.10">
    <property type="entry name" value="Ribonuclease H-like superfamily/Ribonuclease H"/>
    <property type="match status" value="1"/>
</dbReference>
<keyword evidence="3" id="KW-1185">Reference proteome</keyword>
<dbReference type="GO" id="GO:0015074">
    <property type="term" value="P:DNA integration"/>
    <property type="evidence" value="ECO:0007669"/>
    <property type="project" value="InterPro"/>
</dbReference>
<gene>
    <name evidence="2" type="ORF">JKG68_28090</name>
</gene>
<accession>A0A936ZDD6</accession>
<dbReference type="Pfam" id="PF13683">
    <property type="entry name" value="rve_3"/>
    <property type="match status" value="1"/>
</dbReference>
<evidence type="ECO:0000313" key="3">
    <source>
        <dbReference type="Proteomes" id="UP000605848"/>
    </source>
</evidence>
<organism evidence="2 3">
    <name type="scientific">Microvirga aerilata</name>
    <dbReference type="NCBI Taxonomy" id="670292"/>
    <lineage>
        <taxon>Bacteria</taxon>
        <taxon>Pseudomonadati</taxon>
        <taxon>Pseudomonadota</taxon>
        <taxon>Alphaproteobacteria</taxon>
        <taxon>Hyphomicrobiales</taxon>
        <taxon>Methylobacteriaceae</taxon>
        <taxon>Microvirga</taxon>
    </lineage>
</organism>
<feature type="domain" description="Integrase catalytic" evidence="1">
    <location>
        <begin position="30"/>
        <end position="193"/>
    </location>
</feature>
<dbReference type="InterPro" id="IPR001584">
    <property type="entry name" value="Integrase_cat-core"/>
</dbReference>
<dbReference type="AlphaFoldDB" id="A0A936ZDD6"/>
<dbReference type="EMBL" id="JAEQMY010000111">
    <property type="protein sequence ID" value="MBL0407771.1"/>
    <property type="molecule type" value="Genomic_DNA"/>
</dbReference>
<comment type="caution">
    <text evidence="2">The sequence shown here is derived from an EMBL/GenBank/DDBJ whole genome shotgun (WGS) entry which is preliminary data.</text>
</comment>
<feature type="non-terminal residue" evidence="2">
    <location>
        <position position="1"/>
    </location>
</feature>
<evidence type="ECO:0000259" key="1">
    <source>
        <dbReference type="PROSITE" id="PS50994"/>
    </source>
</evidence>
<dbReference type="InterPro" id="IPR048020">
    <property type="entry name" value="Transpos_IS3"/>
</dbReference>
<dbReference type="NCBIfam" id="NF033516">
    <property type="entry name" value="transpos_IS3"/>
    <property type="match status" value="1"/>
</dbReference>
<dbReference type="GO" id="GO:0003676">
    <property type="term" value="F:nucleic acid binding"/>
    <property type="evidence" value="ECO:0007669"/>
    <property type="project" value="InterPro"/>
</dbReference>
<dbReference type="InterPro" id="IPR012337">
    <property type="entry name" value="RNaseH-like_sf"/>
</dbReference>
<dbReference type="PANTHER" id="PTHR47515:SF1">
    <property type="entry name" value="BLR2054 PROTEIN"/>
    <property type="match status" value="1"/>
</dbReference>
<evidence type="ECO:0000313" key="2">
    <source>
        <dbReference type="EMBL" id="MBL0407771.1"/>
    </source>
</evidence>
<dbReference type="SUPFAM" id="SSF53098">
    <property type="entry name" value="Ribonuclease H-like"/>
    <property type="match status" value="1"/>
</dbReference>
<sequence length="204" mass="23611">VERIWRREGLKVPQKQPKTGRLWLNDGSCIRLRPEYANHVWSYDFVEDRTYDGRKFRMLNIIDEFTRECLAIRVSRKLKAVDVIDVLSDLFILRGIPGHIRSDNGSEFVAKAVREWITAVGAKAAYIEPGSPWENGYCESFNSKLRDELLKGEIFYTLEEAKVIIESWRRHYNTVRPHSSLGYRPPAPEVVVHASTLAPRPTLN</sequence>
<dbReference type="RefSeq" id="WP_202065282.1">
    <property type="nucleotide sequence ID" value="NZ_JAEQMY010000111.1"/>
</dbReference>
<dbReference type="Proteomes" id="UP000605848">
    <property type="component" value="Unassembled WGS sequence"/>
</dbReference>